<evidence type="ECO:0000256" key="3">
    <source>
        <dbReference type="ARBA" id="ARBA00024378"/>
    </source>
</evidence>
<name>A0A199UST4_ANACO</name>
<feature type="compositionally biased region" description="Polar residues" evidence="4">
    <location>
        <begin position="253"/>
        <end position="264"/>
    </location>
</feature>
<feature type="domain" description="DUF4005" evidence="5">
    <location>
        <begin position="319"/>
        <end position="368"/>
    </location>
</feature>
<evidence type="ECO:0000259" key="5">
    <source>
        <dbReference type="Pfam" id="PF13178"/>
    </source>
</evidence>
<feature type="compositionally biased region" description="Basic and acidic residues" evidence="4">
    <location>
        <begin position="226"/>
        <end position="247"/>
    </location>
</feature>
<dbReference type="Pfam" id="PF13178">
    <property type="entry name" value="DUF4005"/>
    <property type="match status" value="1"/>
</dbReference>
<gene>
    <name evidence="6" type="ORF">ACMD2_08548</name>
</gene>
<dbReference type="STRING" id="4615.A0A199UST4"/>
<feature type="region of interest" description="Disordered" evidence="4">
    <location>
        <begin position="18"/>
        <end position="58"/>
    </location>
</feature>
<protein>
    <submittedName>
        <fullName evidence="6">Protein IQ-DOMAIN 31</fullName>
    </submittedName>
</protein>
<proteinExistence type="inferred from homology"/>
<feature type="compositionally biased region" description="Polar residues" evidence="4">
    <location>
        <begin position="336"/>
        <end position="349"/>
    </location>
</feature>
<evidence type="ECO:0000256" key="4">
    <source>
        <dbReference type="SAM" id="MobiDB-lite"/>
    </source>
</evidence>
<dbReference type="PANTHER" id="PTHR32295:SF45">
    <property type="entry name" value="PROTEIN IQ-DOMAIN 19"/>
    <property type="match status" value="1"/>
</dbReference>
<dbReference type="InterPro" id="IPR000048">
    <property type="entry name" value="IQ_motif_EF-hand-BS"/>
</dbReference>
<evidence type="ECO:0000313" key="7">
    <source>
        <dbReference type="Proteomes" id="UP000092600"/>
    </source>
</evidence>
<dbReference type="Proteomes" id="UP000092600">
    <property type="component" value="Unassembled WGS sequence"/>
</dbReference>
<organism evidence="6 7">
    <name type="scientific">Ananas comosus</name>
    <name type="common">Pineapple</name>
    <name type="synonym">Ananas ananas</name>
    <dbReference type="NCBI Taxonomy" id="4615"/>
    <lineage>
        <taxon>Eukaryota</taxon>
        <taxon>Viridiplantae</taxon>
        <taxon>Streptophyta</taxon>
        <taxon>Embryophyta</taxon>
        <taxon>Tracheophyta</taxon>
        <taxon>Spermatophyta</taxon>
        <taxon>Magnoliopsida</taxon>
        <taxon>Liliopsida</taxon>
        <taxon>Poales</taxon>
        <taxon>Bromeliaceae</taxon>
        <taxon>Bromelioideae</taxon>
        <taxon>Ananas</taxon>
    </lineage>
</organism>
<feature type="region of interest" description="Disordered" evidence="4">
    <location>
        <begin position="205"/>
        <end position="290"/>
    </location>
</feature>
<dbReference type="GO" id="GO:0005516">
    <property type="term" value="F:calmodulin binding"/>
    <property type="evidence" value="ECO:0007669"/>
    <property type="project" value="UniProtKB-KW"/>
</dbReference>
<evidence type="ECO:0000256" key="1">
    <source>
        <dbReference type="ARBA" id="ARBA00022860"/>
    </source>
</evidence>
<evidence type="ECO:0000313" key="6">
    <source>
        <dbReference type="EMBL" id="OAY67872.1"/>
    </source>
</evidence>
<dbReference type="PANTHER" id="PTHR32295">
    <property type="entry name" value="IQ-DOMAIN 5-RELATED"/>
    <property type="match status" value="1"/>
</dbReference>
<dbReference type="EMBL" id="LSRQ01005232">
    <property type="protein sequence ID" value="OAY67872.1"/>
    <property type="molecule type" value="Genomic_DNA"/>
</dbReference>
<dbReference type="Gene3D" id="1.20.5.190">
    <property type="match status" value="1"/>
</dbReference>
<feature type="region of interest" description="Disordered" evidence="4">
    <location>
        <begin position="336"/>
        <end position="378"/>
    </location>
</feature>
<reference evidence="6 7" key="1">
    <citation type="journal article" date="2016" name="DNA Res.">
        <title>The draft genome of MD-2 pineapple using hybrid error correction of long reads.</title>
        <authorList>
            <person name="Redwan R.M."/>
            <person name="Saidin A."/>
            <person name="Kumar S.V."/>
        </authorList>
    </citation>
    <scope>NUCLEOTIDE SEQUENCE [LARGE SCALE GENOMIC DNA]</scope>
    <source>
        <strain evidence="7">cv. MD2</strain>
        <tissue evidence="6">Leaf</tissue>
    </source>
</reference>
<evidence type="ECO:0000256" key="2">
    <source>
        <dbReference type="ARBA" id="ARBA00024341"/>
    </source>
</evidence>
<dbReference type="CDD" id="cd23767">
    <property type="entry name" value="IQCD"/>
    <property type="match status" value="1"/>
</dbReference>
<dbReference type="SMART" id="SM00015">
    <property type="entry name" value="IQ"/>
    <property type="match status" value="2"/>
</dbReference>
<dbReference type="AlphaFoldDB" id="A0A199UST4"/>
<accession>A0A199UST4</accession>
<dbReference type="PROSITE" id="PS50096">
    <property type="entry name" value="IQ"/>
    <property type="match status" value="2"/>
</dbReference>
<sequence length="463" mass="51491">MGRTGKWLRSIFLTGKKERDRERVLQQQQQQQQDKEKENFDSIHPSSSLPATKEKRRWSFRRPAMTSVSAMAGAADVAALGIADLEDEHRRHAMAAVAAAADAAVAAAQAAAAVICLTANAAATASRRRSSSAVEEAAAVRIQSAFRSYLARKALCALRGLVKLQALVRGHLVRRQAAAALRCMEALAAVQARARAQRIQMLEREKTGSQIQSTYRRSPIHPRHRPSLDMDRNAEENIKIVEMDRVRSKSRNSHSTENKLSGSGHQRKPSKSDIHLQISPTPSALTDLSPRTYSGHFEEFSFNTAQSSPFHFANSDDAANSCNENQLMCPNYMANTESSRAKARSQSAPKQRPSSCERPPSRPRRASMEGRGIPRGNTMQRCSSHLGSSANDNLFQYPWPIMLDKSNMSIKDSECDSTSTALTYTTCCRSPYGHEVDVEEIPEHSCKCRDSIPRLNRRFEKRK</sequence>
<dbReference type="Pfam" id="PF00612">
    <property type="entry name" value="IQ"/>
    <property type="match status" value="2"/>
</dbReference>
<comment type="subunit">
    <text evidence="3">Binds to multiple calmodulin (CaM) in the presence of Ca(2+) and CaM-like proteins.</text>
</comment>
<comment type="similarity">
    <text evidence="2">Belongs to the IQD family.</text>
</comment>
<feature type="compositionally biased region" description="Polar residues" evidence="4">
    <location>
        <begin position="278"/>
        <end position="290"/>
    </location>
</feature>
<dbReference type="InterPro" id="IPR025064">
    <property type="entry name" value="DUF4005"/>
</dbReference>
<keyword evidence="1" id="KW-0112">Calmodulin-binding</keyword>
<comment type="caution">
    <text evidence="6">The sequence shown here is derived from an EMBL/GenBank/DDBJ whole genome shotgun (WGS) entry which is preliminary data.</text>
</comment>